<keyword evidence="5" id="KW-0931">ER-Golgi transport</keyword>
<evidence type="ECO:0000256" key="5">
    <source>
        <dbReference type="ARBA" id="ARBA00022892"/>
    </source>
</evidence>
<evidence type="ECO:0000256" key="2">
    <source>
        <dbReference type="ARBA" id="ARBA00007104"/>
    </source>
</evidence>
<proteinExistence type="inferred from homology"/>
<evidence type="ECO:0000256" key="11">
    <source>
        <dbReference type="SAM" id="SignalP"/>
    </source>
</evidence>
<evidence type="ECO:0000256" key="4">
    <source>
        <dbReference type="ARBA" id="ARBA00022729"/>
    </source>
</evidence>
<dbReference type="PANTHER" id="PTHR22811">
    <property type="entry name" value="TRANSMEMBRANE EMP24 DOMAIN-CONTAINING PROTEIN"/>
    <property type="match status" value="1"/>
</dbReference>
<organism evidence="13 14">
    <name type="scientific">Eremothecium cymbalariae (strain CBS 270.75 / DBVPG 7215 / KCTC 17166 / NRRL Y-17582)</name>
    <name type="common">Yeast</name>
    <dbReference type="NCBI Taxonomy" id="931890"/>
    <lineage>
        <taxon>Eukaryota</taxon>
        <taxon>Fungi</taxon>
        <taxon>Dikarya</taxon>
        <taxon>Ascomycota</taxon>
        <taxon>Saccharomycotina</taxon>
        <taxon>Saccharomycetes</taxon>
        <taxon>Saccharomycetales</taxon>
        <taxon>Saccharomycetaceae</taxon>
        <taxon>Eremothecium</taxon>
    </lineage>
</organism>
<evidence type="ECO:0000256" key="3">
    <source>
        <dbReference type="ARBA" id="ARBA00022692"/>
    </source>
</evidence>
<keyword evidence="6 10" id="KW-1133">Transmembrane helix</keyword>
<feature type="domain" description="GOLD" evidence="12">
    <location>
        <begin position="36"/>
        <end position="125"/>
    </location>
</feature>
<name>I6ND81_ERECY</name>
<dbReference type="InterPro" id="IPR009038">
    <property type="entry name" value="GOLD_dom"/>
</dbReference>
<dbReference type="GO" id="GO:0005737">
    <property type="term" value="C:cytoplasm"/>
    <property type="evidence" value="ECO:0007669"/>
    <property type="project" value="GOC"/>
</dbReference>
<evidence type="ECO:0000313" key="14">
    <source>
        <dbReference type="Proteomes" id="UP000006790"/>
    </source>
</evidence>
<keyword evidence="5" id="KW-0813">Transport</keyword>
<dbReference type="InParanoid" id="I6ND81"/>
<evidence type="ECO:0000256" key="7">
    <source>
        <dbReference type="ARBA" id="ARBA00023136"/>
    </source>
</evidence>
<accession>I6ND81</accession>
<dbReference type="AlphaFoldDB" id="I6ND81"/>
<evidence type="ECO:0000256" key="9">
    <source>
        <dbReference type="SAM" id="Coils"/>
    </source>
</evidence>
<sequence>MKMMSIGHYILGGLAVWLPFCCEASPVTFELWADKEECFYVIIPESTCTISYYFAVQHDDKNSFEVNYKVLGPNDRKTALVERTRIKQGEWEYKAKDSGEYAFCFTGSSKSNKIIDIEIDYSCETHVGSIPDKNSRPLRKGSEDTDTLFLHEKLKDSLDKIERQLSTLQQNMKYYKVRNSRSHHTVESTAKSADIFSLYCIGITLLMGVSQLFIVRLLFKNTRILPA</sequence>
<keyword evidence="4 11" id="KW-0732">Signal</keyword>
<evidence type="ECO:0000256" key="6">
    <source>
        <dbReference type="ARBA" id="ARBA00022989"/>
    </source>
</evidence>
<dbReference type="GeneID" id="11468324"/>
<dbReference type="GO" id="GO:0006888">
    <property type="term" value="P:endoplasmic reticulum to Golgi vesicle-mediated transport"/>
    <property type="evidence" value="ECO:0007669"/>
    <property type="project" value="UniProtKB-ARBA"/>
</dbReference>
<dbReference type="FunCoup" id="I6ND81">
    <property type="interactions" value="80"/>
</dbReference>
<dbReference type="eggNOG" id="KOG1693">
    <property type="taxonomic scope" value="Eukaryota"/>
</dbReference>
<dbReference type="InterPro" id="IPR015720">
    <property type="entry name" value="Emp24-like"/>
</dbReference>
<evidence type="ECO:0000256" key="1">
    <source>
        <dbReference type="ARBA" id="ARBA00004479"/>
    </source>
</evidence>
<keyword evidence="3 8" id="KW-0812">Transmembrane</keyword>
<comment type="subcellular location">
    <subcellularLocation>
        <location evidence="1 8">Membrane</location>
        <topology evidence="1 8">Single-pass type I membrane protein</topology>
    </subcellularLocation>
</comment>
<dbReference type="PROSITE" id="PS50866">
    <property type="entry name" value="GOLD"/>
    <property type="match status" value="1"/>
</dbReference>
<evidence type="ECO:0000259" key="12">
    <source>
        <dbReference type="PROSITE" id="PS50866"/>
    </source>
</evidence>
<feature type="signal peptide" evidence="11">
    <location>
        <begin position="1"/>
        <end position="24"/>
    </location>
</feature>
<keyword evidence="9" id="KW-0175">Coiled coil</keyword>
<keyword evidence="14" id="KW-1185">Reference proteome</keyword>
<feature type="coiled-coil region" evidence="9">
    <location>
        <begin position="151"/>
        <end position="178"/>
    </location>
</feature>
<dbReference type="Proteomes" id="UP000006790">
    <property type="component" value="Chromosome 5"/>
</dbReference>
<feature type="transmembrane region" description="Helical" evidence="10">
    <location>
        <begin position="196"/>
        <end position="219"/>
    </location>
</feature>
<dbReference type="EMBL" id="CP002501">
    <property type="protein sequence ID" value="AET40023.1"/>
    <property type="molecule type" value="Genomic_DNA"/>
</dbReference>
<comment type="similarity">
    <text evidence="2 8">Belongs to the EMP24/GP25L family.</text>
</comment>
<reference evidence="13 14" key="1">
    <citation type="journal article" date="2011" name="G3 (Bethesda)">
        <title>Genome evolution in the Eremothecium clade of the Saccharomyces complex revealed by comparative genomics.</title>
        <authorList>
            <person name="Wendland J."/>
            <person name="Walther A."/>
        </authorList>
    </citation>
    <scope>NUCLEOTIDE SEQUENCE [LARGE SCALE GENOMIC DNA]</scope>
    <source>
        <strain evidence="14">CBS 270.75 / DBVPG 7215 / KCTC 17166 / NRRL Y-17582</strain>
    </source>
</reference>
<dbReference type="KEGG" id="erc:Ecym_5257"/>
<dbReference type="STRING" id="931890.I6ND81"/>
<dbReference type="OMA" id="CTISYYF"/>
<evidence type="ECO:0000313" key="13">
    <source>
        <dbReference type="EMBL" id="AET40023.1"/>
    </source>
</evidence>
<gene>
    <name evidence="13" type="ordered locus">Ecym_5257</name>
</gene>
<evidence type="ECO:0000256" key="10">
    <source>
        <dbReference type="SAM" id="Phobius"/>
    </source>
</evidence>
<keyword evidence="7 10" id="KW-0472">Membrane</keyword>
<evidence type="ECO:0000256" key="8">
    <source>
        <dbReference type="RuleBase" id="RU003827"/>
    </source>
</evidence>
<protein>
    <recommendedName>
        <fullName evidence="12">GOLD domain-containing protein</fullName>
    </recommendedName>
</protein>
<feature type="chain" id="PRO_5003705409" description="GOLD domain-containing protein" evidence="11">
    <location>
        <begin position="25"/>
        <end position="227"/>
    </location>
</feature>
<dbReference type="OrthoDB" id="1929172at2759"/>
<dbReference type="HOGENOM" id="CLU_066963_4_2_1"/>
<dbReference type="RefSeq" id="XP_003646840.1">
    <property type="nucleotide sequence ID" value="XM_003646792.1"/>
</dbReference>
<dbReference type="GO" id="GO:0016020">
    <property type="term" value="C:membrane"/>
    <property type="evidence" value="ECO:0007669"/>
    <property type="project" value="UniProtKB-SubCell"/>
</dbReference>
<dbReference type="Pfam" id="PF01105">
    <property type="entry name" value="EMP24_GP25L"/>
    <property type="match status" value="1"/>
</dbReference>
<dbReference type="SMART" id="SM01190">
    <property type="entry name" value="EMP24_GP25L"/>
    <property type="match status" value="1"/>
</dbReference>